<organism evidence="1">
    <name type="scientific">mine drainage metagenome</name>
    <dbReference type="NCBI Taxonomy" id="410659"/>
    <lineage>
        <taxon>unclassified sequences</taxon>
        <taxon>metagenomes</taxon>
        <taxon>ecological metagenomes</taxon>
    </lineage>
</organism>
<dbReference type="EMBL" id="MLJW01005304">
    <property type="protein sequence ID" value="OIQ68445.1"/>
    <property type="molecule type" value="Genomic_DNA"/>
</dbReference>
<comment type="caution">
    <text evidence="1">The sequence shown here is derived from an EMBL/GenBank/DDBJ whole genome shotgun (WGS) entry which is preliminary data.</text>
</comment>
<protein>
    <submittedName>
        <fullName evidence="1">Uncharacterized protein</fullName>
    </submittedName>
</protein>
<gene>
    <name evidence="1" type="ORF">GALL_499600</name>
</gene>
<sequence>MKNVLKVALIAVGIFSFAQSQAKPMQQDTTVGQKVKHTAKKVGHATAHAAATTASAVVDKKYEGKCGPMGETIYINEHSHYYYINKSGHRVYLKKSQLKDKKM</sequence>
<reference evidence="1" key="1">
    <citation type="submission" date="2016-10" db="EMBL/GenBank/DDBJ databases">
        <title>Sequence of Gallionella enrichment culture.</title>
        <authorList>
            <person name="Poehlein A."/>
            <person name="Muehling M."/>
            <person name="Daniel R."/>
        </authorList>
    </citation>
    <scope>NUCLEOTIDE SEQUENCE</scope>
</reference>
<dbReference type="AlphaFoldDB" id="A0A1J5PXV4"/>
<proteinExistence type="predicted"/>
<accession>A0A1J5PXV4</accession>
<evidence type="ECO:0000313" key="1">
    <source>
        <dbReference type="EMBL" id="OIQ68445.1"/>
    </source>
</evidence>
<name>A0A1J5PXV4_9ZZZZ</name>